<evidence type="ECO:0000256" key="3">
    <source>
        <dbReference type="ARBA" id="ARBA00022512"/>
    </source>
</evidence>
<evidence type="ECO:0000256" key="4">
    <source>
        <dbReference type="ARBA" id="ARBA00022525"/>
    </source>
</evidence>
<keyword evidence="6 9" id="KW-0326">Glycosidase</keyword>
<dbReference type="PANTHER" id="PTHR31375">
    <property type="match status" value="1"/>
</dbReference>
<evidence type="ECO:0000256" key="5">
    <source>
        <dbReference type="ARBA" id="ARBA00022801"/>
    </source>
</evidence>
<evidence type="ECO:0000313" key="11">
    <source>
        <dbReference type="EMBL" id="KAG6433402.1"/>
    </source>
</evidence>
<evidence type="ECO:0000256" key="9">
    <source>
        <dbReference type="RuleBase" id="RU361169"/>
    </source>
</evidence>
<dbReference type="GO" id="GO:0005975">
    <property type="term" value="P:carbohydrate metabolic process"/>
    <property type="evidence" value="ECO:0007669"/>
    <property type="project" value="InterPro"/>
</dbReference>
<organism evidence="11">
    <name type="scientific">Salvia splendens</name>
    <name type="common">Scarlet sage</name>
    <dbReference type="NCBI Taxonomy" id="180675"/>
    <lineage>
        <taxon>Eukaryota</taxon>
        <taxon>Viridiplantae</taxon>
        <taxon>Streptophyta</taxon>
        <taxon>Embryophyta</taxon>
        <taxon>Tracheophyta</taxon>
        <taxon>Spermatophyta</taxon>
        <taxon>Magnoliopsida</taxon>
        <taxon>eudicotyledons</taxon>
        <taxon>Gunneridae</taxon>
        <taxon>Pentapetalae</taxon>
        <taxon>asterids</taxon>
        <taxon>lamiids</taxon>
        <taxon>Lamiales</taxon>
        <taxon>Lamiaceae</taxon>
        <taxon>Nepetoideae</taxon>
        <taxon>Mentheae</taxon>
        <taxon>Salviinae</taxon>
        <taxon>Salvia</taxon>
        <taxon>Salvia subgen. Calosphace</taxon>
        <taxon>core Calosphace</taxon>
    </lineage>
</organism>
<dbReference type="FunFam" id="2.160.20.10:FF:000004">
    <property type="entry name" value="Pectin lyase-like superfamily protein"/>
    <property type="match status" value="1"/>
</dbReference>
<dbReference type="EMBL" id="PNBA02000002">
    <property type="protein sequence ID" value="KAG6433402.1"/>
    <property type="molecule type" value="Genomic_DNA"/>
</dbReference>
<feature type="active site" evidence="8">
    <location>
        <position position="252"/>
    </location>
</feature>
<dbReference type="OrthoDB" id="187139at2759"/>
<comment type="subcellular location">
    <subcellularLocation>
        <location evidence="1">Secreted</location>
        <location evidence="1">Cell wall</location>
    </subcellularLocation>
</comment>
<keyword evidence="7" id="KW-0961">Cell wall biogenesis/degradation</keyword>
<evidence type="ECO:0000256" key="6">
    <source>
        <dbReference type="ARBA" id="ARBA00023295"/>
    </source>
</evidence>
<reference evidence="11" key="2">
    <citation type="submission" date="2020-08" db="EMBL/GenBank/DDBJ databases">
        <title>Plant Genome Project.</title>
        <authorList>
            <person name="Zhang R.-G."/>
        </authorList>
    </citation>
    <scope>NUCLEOTIDE SEQUENCE</scope>
    <source>
        <strain evidence="11">Huo1</strain>
        <tissue evidence="11">Leaf</tissue>
    </source>
</reference>
<proteinExistence type="inferred from homology"/>
<evidence type="ECO:0000256" key="2">
    <source>
        <dbReference type="ARBA" id="ARBA00008834"/>
    </source>
</evidence>
<dbReference type="GO" id="GO:0004650">
    <property type="term" value="F:polygalacturonase activity"/>
    <property type="evidence" value="ECO:0007669"/>
    <property type="project" value="InterPro"/>
</dbReference>
<protein>
    <recommendedName>
        <fullName evidence="13">Polygalacturonase</fullName>
    </recommendedName>
</protein>
<dbReference type="AlphaFoldDB" id="A0A8X8YMS7"/>
<dbReference type="Proteomes" id="UP000298416">
    <property type="component" value="Unassembled WGS sequence"/>
</dbReference>
<dbReference type="InterPro" id="IPR000743">
    <property type="entry name" value="Glyco_hydro_28"/>
</dbReference>
<evidence type="ECO:0000256" key="10">
    <source>
        <dbReference type="SAM" id="SignalP"/>
    </source>
</evidence>
<dbReference type="SMART" id="SM00710">
    <property type="entry name" value="PbH1"/>
    <property type="match status" value="5"/>
</dbReference>
<evidence type="ECO:0000313" key="12">
    <source>
        <dbReference type="Proteomes" id="UP000298416"/>
    </source>
</evidence>
<comment type="similarity">
    <text evidence="2 9">Belongs to the glycosyl hydrolase 28 family.</text>
</comment>
<dbReference type="InterPro" id="IPR006626">
    <property type="entry name" value="PbH1"/>
</dbReference>
<dbReference type="Pfam" id="PF00295">
    <property type="entry name" value="Glyco_hydro_28"/>
    <property type="match status" value="1"/>
</dbReference>
<feature type="signal peptide" evidence="10">
    <location>
        <begin position="1"/>
        <end position="28"/>
    </location>
</feature>
<name>A0A8X8YMS7_SALSN</name>
<accession>A0A8X8YMS7</accession>
<keyword evidence="5 9" id="KW-0378">Hydrolase</keyword>
<evidence type="ECO:0000256" key="8">
    <source>
        <dbReference type="PROSITE-ProRule" id="PRU10052"/>
    </source>
</evidence>
<keyword evidence="4" id="KW-0964">Secreted</keyword>
<evidence type="ECO:0008006" key="13">
    <source>
        <dbReference type="Google" id="ProtNLM"/>
    </source>
</evidence>
<keyword evidence="3" id="KW-0134">Cell wall</keyword>
<dbReference type="PROSITE" id="PS00502">
    <property type="entry name" value="POLYGALACTURONASE"/>
    <property type="match status" value="1"/>
</dbReference>
<evidence type="ECO:0000256" key="7">
    <source>
        <dbReference type="ARBA" id="ARBA00023316"/>
    </source>
</evidence>
<gene>
    <name evidence="11" type="ORF">SASPL_105016</name>
</gene>
<reference evidence="11" key="1">
    <citation type="submission" date="2018-01" db="EMBL/GenBank/DDBJ databases">
        <authorList>
            <person name="Mao J.F."/>
        </authorList>
    </citation>
    <scope>NUCLEOTIDE SEQUENCE</scope>
    <source>
        <strain evidence="11">Huo1</strain>
        <tissue evidence="11">Leaf</tissue>
    </source>
</reference>
<evidence type="ECO:0000256" key="1">
    <source>
        <dbReference type="ARBA" id="ARBA00004191"/>
    </source>
</evidence>
<feature type="chain" id="PRO_5036483736" description="Polygalacturonase" evidence="10">
    <location>
        <begin position="29"/>
        <end position="404"/>
    </location>
</feature>
<keyword evidence="10" id="KW-0732">Signal</keyword>
<sequence>MATSCVHMMGSLALSISCLIIINAIAAAGEQRRLLQAETVYDITKYGAKGDGTTDDAMSFIQAWRAGCDSKGGVRILIPPGKFMMGEVILSGECTATPPMIVDIQGTLLANPDPSSYSNEKWILIEHVDNIKITGGGTLNAQGANAWKYAKEDAHMPVSFTFQSSKNGDISNLNLLDAMGFHSKLIDSDNIKVTKMTITAPEESPNTDGIHLSNATNVEITDTVIGTGDDCISIGTGSKNVLIKNVKCGPGHGLAVGSLGKRPDEISVGNITFSSCSLAGTTNGARIKSYHKSPVMTATNIVFEDITLDNVKNPIIIDQHYFSKMVAEQSNVKISDVHFRRIKGTTISEIPILFNCSTTNPCENIELADIDLKPVGAAKSVESVCVSAIGIKPSGTVNPPPPKC</sequence>
<keyword evidence="12" id="KW-1185">Reference proteome</keyword>
<dbReference type="GO" id="GO:0071555">
    <property type="term" value="P:cell wall organization"/>
    <property type="evidence" value="ECO:0007669"/>
    <property type="project" value="UniProtKB-KW"/>
</dbReference>
<comment type="caution">
    <text evidence="11">The sequence shown here is derived from an EMBL/GenBank/DDBJ whole genome shotgun (WGS) entry which is preliminary data.</text>
</comment>